<dbReference type="PROSITE" id="PS00217">
    <property type="entry name" value="SUGAR_TRANSPORT_2"/>
    <property type="match status" value="1"/>
</dbReference>
<organism evidence="6 7">
    <name type="scientific">Priestia filamentosa</name>
    <dbReference type="NCBI Taxonomy" id="1402861"/>
    <lineage>
        <taxon>Bacteria</taxon>
        <taxon>Bacillati</taxon>
        <taxon>Bacillota</taxon>
        <taxon>Bacilli</taxon>
        <taxon>Bacillales</taxon>
        <taxon>Bacillaceae</taxon>
        <taxon>Priestia</taxon>
    </lineage>
</organism>
<gene>
    <name evidence="6" type="ORF">BEH_12015</name>
</gene>
<evidence type="ECO:0000256" key="5">
    <source>
        <dbReference type="ARBA" id="ARBA00023136"/>
    </source>
</evidence>
<dbReference type="PANTHER" id="PTHR23511:SF34">
    <property type="entry name" value="SYNAPTIC VESICLE GLYCOPROTEIN 2"/>
    <property type="match status" value="1"/>
</dbReference>
<dbReference type="KEGG" id="beo:BEH_12015"/>
<dbReference type="InterPro" id="IPR005828">
    <property type="entry name" value="MFS_sugar_transport-like"/>
</dbReference>
<keyword evidence="7" id="KW-1185">Reference proteome</keyword>
<comment type="subcellular location">
    <subcellularLocation>
        <location evidence="1">Cell membrane</location>
        <topology evidence="1">Multi-pass membrane protein</topology>
    </subcellularLocation>
</comment>
<accession>A0A0H4L2V5</accession>
<dbReference type="InterPro" id="IPR020846">
    <property type="entry name" value="MFS_dom"/>
</dbReference>
<keyword evidence="3" id="KW-0812">Transmembrane</keyword>
<evidence type="ECO:0000256" key="3">
    <source>
        <dbReference type="ARBA" id="ARBA00022692"/>
    </source>
</evidence>
<dbReference type="SUPFAM" id="SSF103473">
    <property type="entry name" value="MFS general substrate transporter"/>
    <property type="match status" value="1"/>
</dbReference>
<dbReference type="PANTHER" id="PTHR23511">
    <property type="entry name" value="SYNAPTIC VESICLE GLYCOPROTEIN 2"/>
    <property type="match status" value="1"/>
</dbReference>
<evidence type="ECO:0000256" key="2">
    <source>
        <dbReference type="ARBA" id="ARBA00022448"/>
    </source>
</evidence>
<dbReference type="Proteomes" id="UP000036202">
    <property type="component" value="Chromosome"/>
</dbReference>
<evidence type="ECO:0000256" key="1">
    <source>
        <dbReference type="ARBA" id="ARBA00004651"/>
    </source>
</evidence>
<proteinExistence type="predicted"/>
<keyword evidence="2" id="KW-0813">Transport</keyword>
<dbReference type="OrthoDB" id="9783823at2"/>
<dbReference type="InterPro" id="IPR036259">
    <property type="entry name" value="MFS_trans_sf"/>
</dbReference>
<protein>
    <submittedName>
        <fullName evidence="6">Metabolite transporter</fullName>
    </submittedName>
</protein>
<reference evidence="7" key="2">
    <citation type="submission" date="2015-06" db="EMBL/GenBank/DDBJ databases">
        <title>Genome Sequence of Bacillus endophyticus and Analysis of its Companion Mechanism in the Ketogulonigenium vulgare-Bacillus strain Consortium.</title>
        <authorList>
            <person name="Jia N."/>
            <person name="Du J."/>
            <person name="Ding M.-Z."/>
            <person name="Gao F."/>
            <person name="Yuan Y.-J."/>
        </authorList>
    </citation>
    <scope>NUCLEOTIDE SEQUENCE [LARGE SCALE GENOMIC DNA]</scope>
    <source>
        <strain evidence="7">Hbe603</strain>
    </source>
</reference>
<sequence length="461" mass="51127">MNKVRTMEEMPLSRFHFKMFAYSGGSAFLDGYIIGIIAVALSVMQRQIDMSLTVTGLIGMATLAGMFVGGMLGGYLTDLMGRKKIFIINMLIIAIVSTLQFFTNDPMQLVILRFILGVMIGADFPIAGALMTEFSPQKNRGSLLGGLNGLWYVGYASSYLVGYFMLVFGDTSWRWMLLSSAVPAVIMFFARLRMPESPRWLANKGREEEANAIVHKIYGKNVVMSKEPEIKVKTTFLDIFRNGNGKWTMFVAVFWSLQVVPTFAIGTYIPEILGQFGFANGTKEYLGSAIINIVYLVGLFPFLYLVERYGRRPTLIWPFLICSLSLITLGLGSASGANMSFIWIVVLFIIYGTLNTGMGIHQWIYPNELFPTHIRGTAMGFSTGITRITSAIGTLFFPAFLANYGVSATFYACGAMYFIGFLVALFMAPETKNMSLSQASSMNKSSGDPQNKSFIQKKTMN</sequence>
<dbReference type="CDD" id="cd17316">
    <property type="entry name" value="MFS_SV2_like"/>
    <property type="match status" value="1"/>
</dbReference>
<dbReference type="InterPro" id="IPR005829">
    <property type="entry name" value="Sugar_transporter_CS"/>
</dbReference>
<dbReference type="GO" id="GO:0022857">
    <property type="term" value="F:transmembrane transporter activity"/>
    <property type="evidence" value="ECO:0007669"/>
    <property type="project" value="InterPro"/>
</dbReference>
<dbReference type="RefSeq" id="WP_048896789.1">
    <property type="nucleotide sequence ID" value="NZ_CP011974.1"/>
</dbReference>
<accession>A0A1X7EBT4</accession>
<dbReference type="GO" id="GO:0005886">
    <property type="term" value="C:plasma membrane"/>
    <property type="evidence" value="ECO:0007669"/>
    <property type="project" value="UniProtKB-SubCell"/>
</dbReference>
<evidence type="ECO:0000313" key="7">
    <source>
        <dbReference type="Proteomes" id="UP000036202"/>
    </source>
</evidence>
<dbReference type="PATRIC" id="fig|135735.6.peg.2517"/>
<dbReference type="Pfam" id="PF00083">
    <property type="entry name" value="Sugar_tr"/>
    <property type="match status" value="1"/>
</dbReference>
<keyword evidence="5" id="KW-0472">Membrane</keyword>
<evidence type="ECO:0000256" key="4">
    <source>
        <dbReference type="ARBA" id="ARBA00022989"/>
    </source>
</evidence>
<dbReference type="GeneID" id="93701462"/>
<keyword evidence="4" id="KW-1133">Transmembrane helix</keyword>
<evidence type="ECO:0000313" key="6">
    <source>
        <dbReference type="EMBL" id="AKO95068.2"/>
    </source>
</evidence>
<dbReference type="EMBL" id="CP011974">
    <property type="protein sequence ID" value="AKO95068.2"/>
    <property type="molecule type" value="Genomic_DNA"/>
</dbReference>
<dbReference type="AlphaFoldDB" id="A0A1X7EBT4"/>
<reference evidence="6 7" key="1">
    <citation type="journal article" date="2015" name="PLoS ONE">
        <title>Genome Sequence of Bacillus endophyticus and Analysis of Its Companion Mechanism in the Ketogulonigenium vulgare-Bacillus Strain Consortium.</title>
        <authorList>
            <person name="Jia N."/>
            <person name="Du J."/>
            <person name="Ding M.Z."/>
            <person name="Gao F."/>
            <person name="Yuan Y.J."/>
        </authorList>
    </citation>
    <scope>NUCLEOTIDE SEQUENCE [LARGE SCALE GENOMIC DNA]</scope>
    <source>
        <strain evidence="6 7">Hbe603</strain>
    </source>
</reference>
<dbReference type="Gene3D" id="1.20.1250.20">
    <property type="entry name" value="MFS general substrate transporter like domains"/>
    <property type="match status" value="1"/>
</dbReference>
<name>A0A1X7EBT4_9BACI</name>
<dbReference type="PROSITE" id="PS50850">
    <property type="entry name" value="MFS"/>
    <property type="match status" value="1"/>
</dbReference>